<feature type="region of interest" description="Disordered" evidence="1">
    <location>
        <begin position="261"/>
        <end position="280"/>
    </location>
</feature>
<dbReference type="GO" id="GO:0003682">
    <property type="term" value="F:chromatin binding"/>
    <property type="evidence" value="ECO:0007669"/>
    <property type="project" value="TreeGrafter"/>
</dbReference>
<keyword evidence="3" id="KW-1185">Reference proteome</keyword>
<feature type="compositionally biased region" description="Acidic residues" evidence="1">
    <location>
        <begin position="113"/>
        <end position="125"/>
    </location>
</feature>
<name>A0A6J2GX26_9PASS</name>
<sequence>MAQRFRVLRCCRCRRFQVHPAKRGGKWSCSVCGQSQAVQKVYGQGSGPDCRHHVQKLNLLQGEAEEALGWTSWCVEDSVNDSKNRAAQREDSSVQQEGSQTLEGSRWSKYLDQESEDQEDGEEEAALARQQFCSQRKNTVGEQRKHRKSFLSGDVPEHAEENGVFQPVYQAKKVKTTEHKKCFAAVPDGDGRDGVSGGSVVPAVCEAAVPEDNTQPPTTCARPSKWGKFLSSSDNSSENTAGVTLSLWGSSGGLGLDSTTAAGAGGARRCSEQAGGTQPQGTGFKFKKCGASTEGLAMKLPSTRCSAEDVSKEPQSQTETTAGRCCLDNTNRANTLVNSNPGPKLSNISCEKLFCTGEEFDDDL</sequence>
<organism evidence="3 4">
    <name type="scientific">Pipra filicauda</name>
    <name type="common">Wire-tailed manakin</name>
    <dbReference type="NCBI Taxonomy" id="649802"/>
    <lineage>
        <taxon>Eukaryota</taxon>
        <taxon>Metazoa</taxon>
        <taxon>Chordata</taxon>
        <taxon>Craniata</taxon>
        <taxon>Vertebrata</taxon>
        <taxon>Euteleostomi</taxon>
        <taxon>Archelosauria</taxon>
        <taxon>Archosauria</taxon>
        <taxon>Dinosauria</taxon>
        <taxon>Saurischia</taxon>
        <taxon>Theropoda</taxon>
        <taxon>Coelurosauria</taxon>
        <taxon>Aves</taxon>
        <taxon>Neognathae</taxon>
        <taxon>Neoaves</taxon>
        <taxon>Telluraves</taxon>
        <taxon>Australaves</taxon>
        <taxon>Passeriformes</taxon>
        <taxon>Pipridae</taxon>
        <taxon>Pipra</taxon>
    </lineage>
</organism>
<feature type="domain" description="MRN complex-interacting protein N-terminal" evidence="2">
    <location>
        <begin position="7"/>
        <end position="110"/>
    </location>
</feature>
<proteinExistence type="predicted"/>
<dbReference type="InterPro" id="IPR032739">
    <property type="entry name" value="MRNIP"/>
</dbReference>
<evidence type="ECO:0000313" key="3">
    <source>
        <dbReference type="Proteomes" id="UP000504627"/>
    </source>
</evidence>
<dbReference type="GO" id="GO:0007095">
    <property type="term" value="P:mitotic G2 DNA damage checkpoint signaling"/>
    <property type="evidence" value="ECO:0007669"/>
    <property type="project" value="TreeGrafter"/>
</dbReference>
<dbReference type="PANTHER" id="PTHR15863:SF2">
    <property type="entry name" value="MRN COMPLEX-INTERACTING PROTEIN"/>
    <property type="match status" value="1"/>
</dbReference>
<dbReference type="InterPro" id="IPR049472">
    <property type="entry name" value="MRNIP_N"/>
</dbReference>
<dbReference type="AlphaFoldDB" id="A0A6J2GX26"/>
<feature type="region of interest" description="Disordered" evidence="1">
    <location>
        <begin position="84"/>
        <end position="125"/>
    </location>
</feature>
<evidence type="ECO:0000259" key="2">
    <source>
        <dbReference type="Pfam" id="PF15749"/>
    </source>
</evidence>
<evidence type="ECO:0000256" key="1">
    <source>
        <dbReference type="SAM" id="MobiDB-lite"/>
    </source>
</evidence>
<reference evidence="4" key="1">
    <citation type="submission" date="2025-08" db="UniProtKB">
        <authorList>
            <consortium name="RefSeq"/>
        </authorList>
    </citation>
    <scope>IDENTIFICATION</scope>
    <source>
        <tissue evidence="4">Muscle</tissue>
    </source>
</reference>
<protein>
    <submittedName>
        <fullName evidence="4">MRN complex-interacting protein</fullName>
    </submittedName>
</protein>
<dbReference type="CTD" id="51149"/>
<gene>
    <name evidence="4" type="primary">LOC113989467</name>
</gene>
<dbReference type="GO" id="GO:0005634">
    <property type="term" value="C:nucleus"/>
    <property type="evidence" value="ECO:0007669"/>
    <property type="project" value="TreeGrafter"/>
</dbReference>
<dbReference type="Pfam" id="PF15749">
    <property type="entry name" value="MRNIP"/>
    <property type="match status" value="1"/>
</dbReference>
<dbReference type="GeneID" id="113989467"/>
<dbReference type="InParanoid" id="A0A6J2GX26"/>
<evidence type="ECO:0000313" key="4">
    <source>
        <dbReference type="RefSeq" id="XP_027579862.2"/>
    </source>
</evidence>
<accession>A0A6J2GX26</accession>
<dbReference type="RefSeq" id="XP_027579862.2">
    <property type="nucleotide sequence ID" value="XM_027724061.2"/>
</dbReference>
<dbReference type="PANTHER" id="PTHR15863">
    <property type="entry name" value="MRN COMPLEX-INTERACTING PROTEIN"/>
    <property type="match status" value="1"/>
</dbReference>
<feature type="compositionally biased region" description="Polar residues" evidence="1">
    <location>
        <begin position="93"/>
        <end position="103"/>
    </location>
</feature>
<dbReference type="Proteomes" id="UP000504627">
    <property type="component" value="Unplaced"/>
</dbReference>